<dbReference type="InterPro" id="IPR029058">
    <property type="entry name" value="AB_hydrolase_fold"/>
</dbReference>
<dbReference type="PANTHER" id="PTHR17630:SF44">
    <property type="entry name" value="PROTEIN AIM2"/>
    <property type="match status" value="1"/>
</dbReference>
<accession>A0AB40BMV5</accession>
<dbReference type="RefSeq" id="XP_039127921.1">
    <property type="nucleotide sequence ID" value="XM_039271987.1"/>
</dbReference>
<dbReference type="Gene3D" id="3.40.50.1820">
    <property type="entry name" value="alpha/beta hydrolase"/>
    <property type="match status" value="1"/>
</dbReference>
<protein>
    <submittedName>
        <fullName evidence="3">Endo-1,31,4-beta-D-glucanase-like</fullName>
    </submittedName>
</protein>
<dbReference type="Pfam" id="PF01738">
    <property type="entry name" value="DLH"/>
    <property type="match status" value="1"/>
</dbReference>
<dbReference type="SUPFAM" id="SSF53474">
    <property type="entry name" value="alpha/beta-Hydrolases"/>
    <property type="match status" value="1"/>
</dbReference>
<dbReference type="GO" id="GO:0016787">
    <property type="term" value="F:hydrolase activity"/>
    <property type="evidence" value="ECO:0007669"/>
    <property type="project" value="InterPro"/>
</dbReference>
<gene>
    <name evidence="3" type="primary">LOC120264001</name>
</gene>
<dbReference type="Proteomes" id="UP001515500">
    <property type="component" value="Chromosome 6"/>
</dbReference>
<name>A0AB40BMV5_DIOCR</name>
<dbReference type="GeneID" id="120264001"/>
<feature type="domain" description="Dienelactone hydrolase" evidence="1">
    <location>
        <begin position="30"/>
        <end position="238"/>
    </location>
</feature>
<proteinExistence type="predicted"/>
<organism evidence="2 3">
    <name type="scientific">Dioscorea cayennensis subsp. rotundata</name>
    <name type="common">White Guinea yam</name>
    <name type="synonym">Dioscorea rotundata</name>
    <dbReference type="NCBI Taxonomy" id="55577"/>
    <lineage>
        <taxon>Eukaryota</taxon>
        <taxon>Viridiplantae</taxon>
        <taxon>Streptophyta</taxon>
        <taxon>Embryophyta</taxon>
        <taxon>Tracheophyta</taxon>
        <taxon>Spermatophyta</taxon>
        <taxon>Magnoliopsida</taxon>
        <taxon>Liliopsida</taxon>
        <taxon>Dioscoreales</taxon>
        <taxon>Dioscoreaceae</taxon>
        <taxon>Dioscorea</taxon>
    </lineage>
</organism>
<evidence type="ECO:0000259" key="1">
    <source>
        <dbReference type="Pfam" id="PF01738"/>
    </source>
</evidence>
<dbReference type="InterPro" id="IPR002925">
    <property type="entry name" value="Dienelactn_hydro"/>
</dbReference>
<dbReference type="AlphaFoldDB" id="A0AB40BMV5"/>
<evidence type="ECO:0000313" key="3">
    <source>
        <dbReference type="RefSeq" id="XP_039127921.1"/>
    </source>
</evidence>
<dbReference type="PANTHER" id="PTHR17630">
    <property type="entry name" value="DIENELACTONE HYDROLASE"/>
    <property type="match status" value="1"/>
</dbReference>
<reference evidence="3" key="1">
    <citation type="submission" date="2025-08" db="UniProtKB">
        <authorList>
            <consortium name="RefSeq"/>
        </authorList>
    </citation>
    <scope>IDENTIFICATION</scope>
</reference>
<sequence>MASSQCCENPPTLNPAAGAGSVLEDFGGLRAYVTGDSESNCAIILASDIYGFESPNLRKIGDDVGASGFFVVVPDFFYGDPFVLDDDAERTRPIWLQAHAPEKGAEDAKSVIVALKNKGITSIGVAGFCWGAKVVVELAKSSEIQAGVLLHPSFVSVDDIKDVKSPIAILGAEFDHLSPPQLVKQYEEILSQNSGIDSFVKIFPGVAHGWAVRWQVDDDFAIKSAEEAHKDMLDWFLKHIK</sequence>
<keyword evidence="2" id="KW-1185">Reference proteome</keyword>
<evidence type="ECO:0000313" key="2">
    <source>
        <dbReference type="Proteomes" id="UP001515500"/>
    </source>
</evidence>